<dbReference type="EMBL" id="VDFR01000079">
    <property type="protein sequence ID" value="TNC43698.1"/>
    <property type="molecule type" value="Genomic_DNA"/>
</dbReference>
<organism evidence="3 5">
    <name type="scientific">Mumia zhuanghuii</name>
    <dbReference type="NCBI Taxonomy" id="2585211"/>
    <lineage>
        <taxon>Bacteria</taxon>
        <taxon>Bacillati</taxon>
        <taxon>Actinomycetota</taxon>
        <taxon>Actinomycetes</taxon>
        <taxon>Propionibacteriales</taxon>
        <taxon>Nocardioidaceae</taxon>
        <taxon>Mumia</taxon>
    </lineage>
</organism>
<evidence type="ECO:0000313" key="4">
    <source>
        <dbReference type="EMBL" id="TNC43698.1"/>
    </source>
</evidence>
<feature type="domain" description="SnoaL-like" evidence="2">
    <location>
        <begin position="7"/>
        <end position="128"/>
    </location>
</feature>
<dbReference type="InterPro" id="IPR011944">
    <property type="entry name" value="Steroid_delta5-4_isomerase"/>
</dbReference>
<dbReference type="InterPro" id="IPR037401">
    <property type="entry name" value="SnoaL-like"/>
</dbReference>
<feature type="region of interest" description="Disordered" evidence="1">
    <location>
        <begin position="272"/>
        <end position="291"/>
    </location>
</feature>
<sequence length="291" mass="32588">MDHESDIRSLVTRWIDAVDRGTDLDAVLALHTDDIVMYDVPPPYEGNRGMQAYRDSWPEFLAWQRGDGQFVLESLDVTAGDDVAFAHGLVLCRAKQAQDDHPDQRLRLTLGLRRVDGRWRIAHEHHSFSDDRGWRDREGEAAVDAVLRRWHDDTAAKNLDGLMADIAPDVASYEHEEPHVLDVEAVRDNCRLGLEATQEKVDFTVVEPQVVVRDDLAVVWALDRVQVPQASGDTVTTWSRGTRVFRRRDGRWLLVHQHLSYPLAAGTDRARLDLTPPAANGTGTAAGPGAP</sequence>
<dbReference type="SUPFAM" id="SSF54427">
    <property type="entry name" value="NTF2-like"/>
    <property type="match status" value="2"/>
</dbReference>
<dbReference type="OrthoDB" id="9812295at2"/>
<reference evidence="3 5" key="1">
    <citation type="submission" date="2019-05" db="EMBL/GenBank/DDBJ databases">
        <title>Mumia sp. nov., isolated from the intestinal contents of plateau pika (Ochotona curzoniae) in the Qinghai-Tibet plateau of China.</title>
        <authorList>
            <person name="Tian Z."/>
        </authorList>
    </citation>
    <scope>NUCLEOTIDE SEQUENCE [LARGE SCALE GENOMIC DNA]</scope>
    <source>
        <strain evidence="5">527</strain>
        <strain evidence="3">Z527</strain>
    </source>
</reference>
<feature type="compositionally biased region" description="Low complexity" evidence="1">
    <location>
        <begin position="275"/>
        <end position="291"/>
    </location>
</feature>
<dbReference type="Proteomes" id="UP000306740">
    <property type="component" value="Unassembled WGS sequence"/>
</dbReference>
<feature type="domain" description="SnoaL-like" evidence="2">
    <location>
        <begin position="143"/>
        <end position="263"/>
    </location>
</feature>
<dbReference type="Gene3D" id="3.10.450.50">
    <property type="match status" value="2"/>
</dbReference>
<comment type="caution">
    <text evidence="3">The sequence shown here is derived from an EMBL/GenBank/DDBJ whole genome shotgun (WGS) entry which is preliminary data.</text>
</comment>
<dbReference type="Pfam" id="PF13474">
    <property type="entry name" value="SnoaL_3"/>
    <property type="match status" value="2"/>
</dbReference>
<protein>
    <submittedName>
        <fullName evidence="3">SgcJ/EcaC family oxidoreductase</fullName>
    </submittedName>
</protein>
<gene>
    <name evidence="4" type="ORF">FHE65_17840</name>
    <name evidence="3" type="ORF">FHE65_21310</name>
</gene>
<evidence type="ECO:0000313" key="3">
    <source>
        <dbReference type="EMBL" id="TNC42455.1"/>
    </source>
</evidence>
<proteinExistence type="predicted"/>
<dbReference type="RefSeq" id="WP_139106369.1">
    <property type="nucleotide sequence ID" value="NZ_VDFR01000079.1"/>
</dbReference>
<dbReference type="EMBL" id="VDFR01000096">
    <property type="protein sequence ID" value="TNC42455.1"/>
    <property type="molecule type" value="Genomic_DNA"/>
</dbReference>
<accession>A0A5C4MH89</accession>
<dbReference type="AlphaFoldDB" id="A0A5C4MH89"/>
<evidence type="ECO:0000259" key="2">
    <source>
        <dbReference type="Pfam" id="PF13474"/>
    </source>
</evidence>
<evidence type="ECO:0000313" key="5">
    <source>
        <dbReference type="Proteomes" id="UP000306740"/>
    </source>
</evidence>
<dbReference type="NCBIfam" id="TIGR02246">
    <property type="entry name" value="SgcJ/EcaC family oxidoreductase"/>
    <property type="match status" value="1"/>
</dbReference>
<name>A0A5C4MH89_9ACTN</name>
<dbReference type="InterPro" id="IPR032710">
    <property type="entry name" value="NTF2-like_dom_sf"/>
</dbReference>
<evidence type="ECO:0000256" key="1">
    <source>
        <dbReference type="SAM" id="MobiDB-lite"/>
    </source>
</evidence>